<dbReference type="PANTHER" id="PTHR43617">
    <property type="entry name" value="L-AMINO ACID N-ACETYLTRANSFERASE"/>
    <property type="match status" value="1"/>
</dbReference>
<proteinExistence type="predicted"/>
<dbReference type="CDD" id="cd04301">
    <property type="entry name" value="NAT_SF"/>
    <property type="match status" value="1"/>
</dbReference>
<reference evidence="2 3" key="1">
    <citation type="submission" date="2018-03" db="EMBL/GenBank/DDBJ databases">
        <title>Whole genome sequencing of Histamine producing bacteria.</title>
        <authorList>
            <person name="Butler K."/>
        </authorList>
    </citation>
    <scope>NUCLEOTIDE SEQUENCE [LARGE SCALE GENOMIC DNA]</scope>
    <source>
        <strain evidence="2 3">DSM 19138</strain>
    </source>
</reference>
<dbReference type="OrthoDB" id="336415at2"/>
<organism evidence="2 3">
    <name type="scientific">Photobacterium rosenbergii</name>
    <dbReference type="NCBI Taxonomy" id="294936"/>
    <lineage>
        <taxon>Bacteria</taxon>
        <taxon>Pseudomonadati</taxon>
        <taxon>Pseudomonadota</taxon>
        <taxon>Gammaproteobacteria</taxon>
        <taxon>Vibrionales</taxon>
        <taxon>Vibrionaceae</taxon>
        <taxon>Photobacterium</taxon>
    </lineage>
</organism>
<accession>A0A2T3NLH7</accession>
<dbReference type="InterPro" id="IPR000182">
    <property type="entry name" value="GNAT_dom"/>
</dbReference>
<dbReference type="EMBL" id="PYMB01000001">
    <property type="protein sequence ID" value="PSW16375.1"/>
    <property type="molecule type" value="Genomic_DNA"/>
</dbReference>
<sequence length="165" mass="18588">MEISIRHYEKTDNGDLFDIYRLPEVTENTSQLPYLSSDTVAQLFDNPDNYTLVAEVDGRVVGHVTLFMTNKVRDRHAAFVAIAVHPSSQGKGVGRYLMEKAVEQADNWLNLIRLELEVHADNETACALYHKVGFETEGIKRLSTFKAGKYIDMVLMSRIKPGAQA</sequence>
<dbReference type="PROSITE" id="PS51186">
    <property type="entry name" value="GNAT"/>
    <property type="match status" value="1"/>
</dbReference>
<keyword evidence="2" id="KW-0808">Transferase</keyword>
<dbReference type="Proteomes" id="UP000241346">
    <property type="component" value="Unassembled WGS sequence"/>
</dbReference>
<gene>
    <name evidence="2" type="ORF">C9J01_05090</name>
</gene>
<comment type="caution">
    <text evidence="2">The sequence shown here is derived from an EMBL/GenBank/DDBJ whole genome shotgun (WGS) entry which is preliminary data.</text>
</comment>
<evidence type="ECO:0000313" key="3">
    <source>
        <dbReference type="Proteomes" id="UP000241346"/>
    </source>
</evidence>
<dbReference type="Pfam" id="PF00583">
    <property type="entry name" value="Acetyltransf_1"/>
    <property type="match status" value="1"/>
</dbReference>
<evidence type="ECO:0000313" key="2">
    <source>
        <dbReference type="EMBL" id="PSW16375.1"/>
    </source>
</evidence>
<dbReference type="SUPFAM" id="SSF55729">
    <property type="entry name" value="Acyl-CoA N-acyltransferases (Nat)"/>
    <property type="match status" value="1"/>
</dbReference>
<dbReference type="Gene3D" id="3.40.630.30">
    <property type="match status" value="1"/>
</dbReference>
<dbReference type="RefSeq" id="WP_107296997.1">
    <property type="nucleotide sequence ID" value="NZ_PYMB01000001.1"/>
</dbReference>
<name>A0A2T3NLH7_9GAMM</name>
<dbReference type="GO" id="GO:0016747">
    <property type="term" value="F:acyltransferase activity, transferring groups other than amino-acyl groups"/>
    <property type="evidence" value="ECO:0007669"/>
    <property type="project" value="InterPro"/>
</dbReference>
<dbReference type="InterPro" id="IPR016181">
    <property type="entry name" value="Acyl_CoA_acyltransferase"/>
</dbReference>
<evidence type="ECO:0000259" key="1">
    <source>
        <dbReference type="PROSITE" id="PS51186"/>
    </source>
</evidence>
<feature type="domain" description="N-acetyltransferase" evidence="1">
    <location>
        <begin position="3"/>
        <end position="161"/>
    </location>
</feature>
<dbReference type="AlphaFoldDB" id="A0A2T3NLH7"/>
<dbReference type="InterPro" id="IPR050276">
    <property type="entry name" value="MshD_Acetyltransferase"/>
</dbReference>
<protein>
    <submittedName>
        <fullName evidence="2">GNAT family N-acetyltransferase</fullName>
    </submittedName>
</protein>